<dbReference type="Pfam" id="PF13439">
    <property type="entry name" value="Glyco_transf_4"/>
    <property type="match status" value="1"/>
</dbReference>
<evidence type="ECO:0000256" key="2">
    <source>
        <dbReference type="ARBA" id="ARBA00022676"/>
    </source>
</evidence>
<sequence>MRVLHVSDCFPPRTGGIETQVHDLAVSQALAGHDVHVATATAGADGTRRATRVLGSGVRVHRMASALTLGLPVNPRGPWLLREAVERLRPDVVHVHAGVVSPFALDGVTAARLTGVPLAVTWHCMLDGVVTGFGVLARRSGTLRSQAAVSAVSGVAGERVARMLGREDVSVLPNGITVADWRPAAPPRTPDGTLRLVATQRLAPRKRPAPLVEVVAAADGRLGRGPDGAPRVHLTLIGAGPEERRVRALVERLGLEDVVTLTGGLPREELVARYAGEDVFVAPARLEAFGIAGLEARAAGLPVVTGRGTGPSEYVTDGVDGLLTADRADGLDDAAADAALTDAVVRLAEDPALLRRLREHAHATPPPFDWSEVRGACDALYARALAARA</sequence>
<dbReference type="InterPro" id="IPR001296">
    <property type="entry name" value="Glyco_trans_1"/>
</dbReference>
<dbReference type="RefSeq" id="WP_251838645.1">
    <property type="nucleotide sequence ID" value="NZ_JACSPO010000001.1"/>
</dbReference>
<keyword evidence="7" id="KW-1185">Reference proteome</keyword>
<dbReference type="Proteomes" id="UP000661894">
    <property type="component" value="Unassembled WGS sequence"/>
</dbReference>
<evidence type="ECO:0000313" key="6">
    <source>
        <dbReference type="EMBL" id="MBD8061539.1"/>
    </source>
</evidence>
<feature type="domain" description="Glycosyl transferase family 1" evidence="4">
    <location>
        <begin position="192"/>
        <end position="332"/>
    </location>
</feature>
<feature type="domain" description="Glycosyltransferase subfamily 4-like N-terminal" evidence="5">
    <location>
        <begin position="15"/>
        <end position="178"/>
    </location>
</feature>
<evidence type="ECO:0000313" key="7">
    <source>
        <dbReference type="Proteomes" id="UP000661894"/>
    </source>
</evidence>
<dbReference type="PANTHER" id="PTHR45947:SF3">
    <property type="entry name" value="SULFOQUINOVOSYL TRANSFERASE SQD2"/>
    <property type="match status" value="1"/>
</dbReference>
<dbReference type="SUPFAM" id="SSF53756">
    <property type="entry name" value="UDP-Glycosyltransferase/glycogen phosphorylase"/>
    <property type="match status" value="1"/>
</dbReference>
<proteinExistence type="predicted"/>
<keyword evidence="3" id="KW-0808">Transferase</keyword>
<accession>A0ABR8YZW4</accession>
<dbReference type="Pfam" id="PF00534">
    <property type="entry name" value="Glycos_transf_1"/>
    <property type="match status" value="1"/>
</dbReference>
<evidence type="ECO:0000256" key="3">
    <source>
        <dbReference type="ARBA" id="ARBA00022679"/>
    </source>
</evidence>
<reference evidence="6 7" key="1">
    <citation type="submission" date="2020-08" db="EMBL/GenBank/DDBJ databases">
        <title>A Genomic Blueprint of the Chicken Gut Microbiome.</title>
        <authorList>
            <person name="Gilroy R."/>
            <person name="Ravi A."/>
            <person name="Getino M."/>
            <person name="Pursley I."/>
            <person name="Horton D.L."/>
            <person name="Alikhan N.-F."/>
            <person name="Baker D."/>
            <person name="Gharbi K."/>
            <person name="Hall N."/>
            <person name="Watson M."/>
            <person name="Adriaenssens E.M."/>
            <person name="Foster-Nyarko E."/>
            <person name="Jarju S."/>
            <person name="Secka A."/>
            <person name="Antonio M."/>
            <person name="Oren A."/>
            <person name="Chaudhuri R."/>
            <person name="La Ragione R.M."/>
            <person name="Hildebrand F."/>
            <person name="Pallen M.J."/>
        </authorList>
    </citation>
    <scope>NUCLEOTIDE SEQUENCE [LARGE SCALE GENOMIC DNA]</scope>
    <source>
        <strain evidence="6 7">Sa1BUA1</strain>
    </source>
</reference>
<dbReference type="InterPro" id="IPR050194">
    <property type="entry name" value="Glycosyltransferase_grp1"/>
</dbReference>
<dbReference type="CDD" id="cd03801">
    <property type="entry name" value="GT4_PimA-like"/>
    <property type="match status" value="1"/>
</dbReference>
<dbReference type="InterPro" id="IPR028098">
    <property type="entry name" value="Glyco_trans_4-like_N"/>
</dbReference>
<name>A0ABR8YZW4_9MICO</name>
<gene>
    <name evidence="6" type="ORF">H9624_04275</name>
</gene>
<evidence type="ECO:0000259" key="5">
    <source>
        <dbReference type="Pfam" id="PF13439"/>
    </source>
</evidence>
<keyword evidence="2" id="KW-0328">Glycosyltransferase</keyword>
<evidence type="ECO:0000259" key="4">
    <source>
        <dbReference type="Pfam" id="PF00534"/>
    </source>
</evidence>
<protein>
    <recommendedName>
        <fullName evidence="1">D-inositol 3-phosphate glycosyltransferase</fullName>
    </recommendedName>
</protein>
<evidence type="ECO:0000256" key="1">
    <source>
        <dbReference type="ARBA" id="ARBA00021292"/>
    </source>
</evidence>
<dbReference type="PANTHER" id="PTHR45947">
    <property type="entry name" value="SULFOQUINOVOSYL TRANSFERASE SQD2"/>
    <property type="match status" value="1"/>
</dbReference>
<organism evidence="6 7">
    <name type="scientific">Oceanitalea stevensii</name>
    <dbReference type="NCBI Taxonomy" id="2763072"/>
    <lineage>
        <taxon>Bacteria</taxon>
        <taxon>Bacillati</taxon>
        <taxon>Actinomycetota</taxon>
        <taxon>Actinomycetes</taxon>
        <taxon>Micrococcales</taxon>
        <taxon>Bogoriellaceae</taxon>
        <taxon>Georgenia</taxon>
    </lineage>
</organism>
<dbReference type="EMBL" id="JACSPO010000001">
    <property type="protein sequence ID" value="MBD8061539.1"/>
    <property type="molecule type" value="Genomic_DNA"/>
</dbReference>
<comment type="caution">
    <text evidence="6">The sequence shown here is derived from an EMBL/GenBank/DDBJ whole genome shotgun (WGS) entry which is preliminary data.</text>
</comment>
<dbReference type="Gene3D" id="3.40.50.2000">
    <property type="entry name" value="Glycogen Phosphorylase B"/>
    <property type="match status" value="2"/>
</dbReference>